<dbReference type="Pfam" id="PF02729">
    <property type="entry name" value="OTCace_N"/>
    <property type="match status" value="1"/>
</dbReference>
<dbReference type="GO" id="GO:0005737">
    <property type="term" value="C:cytoplasm"/>
    <property type="evidence" value="ECO:0007669"/>
    <property type="project" value="UniProtKB-SubCell"/>
</dbReference>
<dbReference type="InterPro" id="IPR001207">
    <property type="entry name" value="Transposase_mutator"/>
</dbReference>
<proteinExistence type="inferred from homology"/>
<dbReference type="Gene3D" id="3.40.50.1370">
    <property type="entry name" value="Aspartate/ornithine carbamoyltransferase"/>
    <property type="match status" value="2"/>
</dbReference>
<dbReference type="SUPFAM" id="SSF53671">
    <property type="entry name" value="Aspartate/ornithine carbamoyltransferase"/>
    <property type="match status" value="1"/>
</dbReference>
<feature type="binding site" evidence="11">
    <location>
        <begin position="714"/>
        <end position="715"/>
    </location>
    <ligand>
        <name>carbamoyl phosphate</name>
        <dbReference type="ChEBI" id="CHEBI:58228"/>
    </ligand>
</feature>
<comment type="catalytic activity">
    <reaction evidence="10 11">
        <text>carbamoyl phosphate + L-ornithine = L-citrulline + phosphate + H(+)</text>
        <dbReference type="Rhea" id="RHEA:19513"/>
        <dbReference type="ChEBI" id="CHEBI:15378"/>
        <dbReference type="ChEBI" id="CHEBI:43474"/>
        <dbReference type="ChEBI" id="CHEBI:46911"/>
        <dbReference type="ChEBI" id="CHEBI:57743"/>
        <dbReference type="ChEBI" id="CHEBI:58228"/>
        <dbReference type="EC" id="2.1.3.3"/>
    </reaction>
</comment>
<evidence type="ECO:0000256" key="2">
    <source>
        <dbReference type="ARBA" id="ARBA00007805"/>
    </source>
</evidence>
<evidence type="ECO:0000259" key="12">
    <source>
        <dbReference type="Pfam" id="PF00185"/>
    </source>
</evidence>
<dbReference type="PROSITE" id="PS01007">
    <property type="entry name" value="TRANSPOSASE_MUTATOR"/>
    <property type="match status" value="1"/>
</dbReference>
<evidence type="ECO:0000256" key="8">
    <source>
        <dbReference type="ARBA" id="ARBA00023125"/>
    </source>
</evidence>
<dbReference type="GO" id="GO:0016597">
    <property type="term" value="F:amino acid binding"/>
    <property type="evidence" value="ECO:0007669"/>
    <property type="project" value="InterPro"/>
</dbReference>
<dbReference type="Proteomes" id="UP000007254">
    <property type="component" value="Chromosome"/>
</dbReference>
<accession>G0GA51</accession>
<feature type="binding site" evidence="11">
    <location>
        <position position="526"/>
    </location>
    <ligand>
        <name>carbamoyl phosphate</name>
        <dbReference type="ChEBI" id="CHEBI:58228"/>
    </ligand>
</feature>
<dbReference type="InterPro" id="IPR024904">
    <property type="entry name" value="OTCase_ArgI"/>
</dbReference>
<dbReference type="PROSITE" id="PS00097">
    <property type="entry name" value="CARBAMOYLTRANSFERASE"/>
    <property type="match status" value="1"/>
</dbReference>
<evidence type="ECO:0000256" key="10">
    <source>
        <dbReference type="ARBA" id="ARBA00048772"/>
    </source>
</evidence>
<keyword evidence="8" id="KW-0238">DNA-binding</keyword>
<keyword evidence="15" id="KW-1185">Reference proteome</keyword>
<dbReference type="InterPro" id="IPR036901">
    <property type="entry name" value="Asp/Orn_carbamoylTrfase_sf"/>
</dbReference>
<comment type="similarity">
    <text evidence="3">Belongs to the transposase mutator family.</text>
</comment>
<dbReference type="InterPro" id="IPR006131">
    <property type="entry name" value="Asp_carbamoyltransf_Asp/Orn-bd"/>
</dbReference>
<keyword evidence="7 11" id="KW-0808">Transferase</keyword>
<dbReference type="InterPro" id="IPR006132">
    <property type="entry name" value="Asp/Orn_carbamoyltranf_P-bd"/>
</dbReference>
<dbReference type="InterPro" id="IPR002292">
    <property type="entry name" value="Orn/put_carbamltrans"/>
</dbReference>
<dbReference type="GO" id="GO:0006313">
    <property type="term" value="P:DNA transposition"/>
    <property type="evidence" value="ECO:0007669"/>
    <property type="project" value="InterPro"/>
</dbReference>
<feature type="binding site" evidence="11">
    <location>
        <begin position="577"/>
        <end position="580"/>
    </location>
    <ligand>
        <name>carbamoyl phosphate</name>
        <dbReference type="ChEBI" id="CHEBI:58228"/>
    </ligand>
</feature>
<evidence type="ECO:0000256" key="3">
    <source>
        <dbReference type="ARBA" id="ARBA00010961"/>
    </source>
</evidence>
<dbReference type="PANTHER" id="PTHR45753">
    <property type="entry name" value="ORNITHINE CARBAMOYLTRANSFERASE, MITOCHONDRIAL"/>
    <property type="match status" value="1"/>
</dbReference>
<feature type="binding site" evidence="11">
    <location>
        <position position="610"/>
    </location>
    <ligand>
        <name>L-ornithine</name>
        <dbReference type="ChEBI" id="CHEBI:46911"/>
    </ligand>
</feature>
<gene>
    <name evidence="14" type="ordered locus">Spith_0607</name>
</gene>
<feature type="domain" description="Aspartate/ornithine carbamoyltransferase carbamoyl-P binding" evidence="13">
    <location>
        <begin position="452"/>
        <end position="590"/>
    </location>
</feature>
<dbReference type="Pfam" id="PF00185">
    <property type="entry name" value="OTCace"/>
    <property type="match status" value="1"/>
</dbReference>
<evidence type="ECO:0000256" key="11">
    <source>
        <dbReference type="HAMAP-Rule" id="MF_01109"/>
    </source>
</evidence>
<organism evidence="14 15">
    <name type="scientific">Winmispira thermophila (strain ATCC 700085 / DSM 6578 / Z-1203)</name>
    <name type="common">Spirochaeta thermophila</name>
    <dbReference type="NCBI Taxonomy" id="869211"/>
    <lineage>
        <taxon>Bacteria</taxon>
        <taxon>Pseudomonadati</taxon>
        <taxon>Spirochaetota</taxon>
        <taxon>Spirochaetia</taxon>
        <taxon>Winmispirales</taxon>
        <taxon>Winmispiraceae</taxon>
        <taxon>Winmispira</taxon>
    </lineage>
</organism>
<evidence type="ECO:0000313" key="14">
    <source>
        <dbReference type="EMBL" id="AEJ60887.1"/>
    </source>
</evidence>
<dbReference type="PRINTS" id="PR00102">
    <property type="entry name" value="OTCASE"/>
</dbReference>
<dbReference type="GO" id="GO:0004585">
    <property type="term" value="F:ornithine carbamoyltransferase activity"/>
    <property type="evidence" value="ECO:0007669"/>
    <property type="project" value="UniProtKB-UniRule"/>
</dbReference>
<feature type="binding site" evidence="11">
    <location>
        <position position="673"/>
    </location>
    <ligand>
        <name>L-ornithine</name>
        <dbReference type="ChEBI" id="CHEBI:46911"/>
    </ligand>
</feature>
<dbReference type="PRINTS" id="PR00100">
    <property type="entry name" value="AOTCASE"/>
</dbReference>
<dbReference type="HOGENOM" id="CLU_361262_0_0_12"/>
<evidence type="ECO:0000259" key="13">
    <source>
        <dbReference type="Pfam" id="PF02729"/>
    </source>
</evidence>
<evidence type="ECO:0000256" key="9">
    <source>
        <dbReference type="ARBA" id="ARBA00023172"/>
    </source>
</evidence>
<feature type="binding site" evidence="11">
    <location>
        <begin position="677"/>
        <end position="678"/>
    </location>
    <ligand>
        <name>L-ornithine</name>
        <dbReference type="ChEBI" id="CHEBI:46911"/>
    </ligand>
</feature>
<dbReference type="InterPro" id="IPR006130">
    <property type="entry name" value="Asp/Orn_carbamoylTrfase"/>
</dbReference>
<dbReference type="STRING" id="869211.Spith_0607"/>
<dbReference type="OrthoDB" id="9802587at2"/>
<dbReference type="GO" id="GO:0042450">
    <property type="term" value="P:L-arginine biosynthetic process via ornithine"/>
    <property type="evidence" value="ECO:0007669"/>
    <property type="project" value="UniProtKB-UniRule"/>
</dbReference>
<dbReference type="HAMAP" id="MF_01109">
    <property type="entry name" value="OTCase"/>
    <property type="match status" value="1"/>
</dbReference>
<comment type="subcellular location">
    <subcellularLocation>
        <location evidence="11">Cytoplasm</location>
    </subcellularLocation>
</comment>
<dbReference type="EMBL" id="CP002903">
    <property type="protein sequence ID" value="AEJ60887.1"/>
    <property type="molecule type" value="Genomic_DNA"/>
</dbReference>
<dbReference type="KEGG" id="stq:Spith_0607"/>
<evidence type="ECO:0000256" key="6">
    <source>
        <dbReference type="ARBA" id="ARBA00022578"/>
    </source>
</evidence>
<keyword evidence="9" id="KW-0233">DNA recombination</keyword>
<comment type="function">
    <text evidence="1">Required for the transposition of the insertion element.</text>
</comment>
<evidence type="ECO:0000256" key="4">
    <source>
        <dbReference type="ARBA" id="ARBA00013007"/>
    </source>
</evidence>
<feature type="binding site" evidence="11">
    <location>
        <position position="759"/>
    </location>
    <ligand>
        <name>carbamoyl phosphate</name>
        <dbReference type="ChEBI" id="CHEBI:58228"/>
    </ligand>
</feature>
<protein>
    <recommendedName>
        <fullName evidence="4 11">Ornithine carbamoyltransferase</fullName>
        <shortName evidence="11">OTCase</shortName>
        <ecNumber evidence="4 11">2.1.3.3</ecNumber>
    </recommendedName>
</protein>
<reference evidence="14 15" key="1">
    <citation type="submission" date="2011-06" db="EMBL/GenBank/DDBJ databases">
        <title>The complete genome of Spirochaeta thermophila DSM 6578.</title>
        <authorList>
            <consortium name="US DOE Joint Genome Institute (JGI-PGF)"/>
            <person name="Lucas S."/>
            <person name="Lapidus A."/>
            <person name="Bruce D."/>
            <person name="Goodwin L."/>
            <person name="Pitluck S."/>
            <person name="Peters L."/>
            <person name="Kyrpides N."/>
            <person name="Mavromatis K."/>
            <person name="Ivanova N."/>
            <person name="Mikailova N."/>
            <person name="Pagani I."/>
            <person name="Chertkov O."/>
            <person name="Detter J.C."/>
            <person name="Tapia R."/>
            <person name="Han C."/>
            <person name="Land M."/>
            <person name="Hauser L."/>
            <person name="Markowitz V."/>
            <person name="Cheng J.-F."/>
            <person name="Hugenholtz P."/>
            <person name="Woyke T."/>
            <person name="Wu D."/>
            <person name="Spring S."/>
            <person name="Merkhoffer B."/>
            <person name="Schneider S."/>
            <person name="Klenk H.-P."/>
            <person name="Eisen J.A."/>
        </authorList>
    </citation>
    <scope>NUCLEOTIDE SEQUENCE [LARGE SCALE GENOMIC DNA]</scope>
    <source>
        <strain evidence="15">ATCC 700085 / DSM 6578 / Z-1203</strain>
    </source>
</reference>
<dbReference type="NCBIfam" id="TIGR00658">
    <property type="entry name" value="orni_carb_tr"/>
    <property type="match status" value="1"/>
</dbReference>
<dbReference type="EC" id="2.1.3.3" evidence="4 11"/>
<keyword evidence="11" id="KW-0963">Cytoplasm</keyword>
<dbReference type="GO" id="GO:0003677">
    <property type="term" value="F:DNA binding"/>
    <property type="evidence" value="ECO:0007669"/>
    <property type="project" value="UniProtKB-KW"/>
</dbReference>
<evidence type="ECO:0000256" key="1">
    <source>
        <dbReference type="ARBA" id="ARBA00002190"/>
    </source>
</evidence>
<keyword evidence="6" id="KW-0815">Transposition</keyword>
<evidence type="ECO:0000256" key="5">
    <source>
        <dbReference type="ARBA" id="ARBA00022503"/>
    </source>
</evidence>
<dbReference type="PANTHER" id="PTHR45753:SF2">
    <property type="entry name" value="ORNITHINE CARBAMOYLTRANSFERASE"/>
    <property type="match status" value="1"/>
</dbReference>
<name>G0GA51_WINT7</name>
<dbReference type="GO" id="GO:0004803">
    <property type="term" value="F:transposase activity"/>
    <property type="evidence" value="ECO:0007669"/>
    <property type="project" value="InterPro"/>
</dbReference>
<comment type="similarity">
    <text evidence="2 11">Belongs to the aspartate/ornithine carbamoyltransferase superfamily. OTCase family.</text>
</comment>
<feature type="binding site" evidence="11">
    <location>
        <begin position="501"/>
        <end position="504"/>
    </location>
    <ligand>
        <name>carbamoyl phosphate</name>
        <dbReference type="ChEBI" id="CHEBI:58228"/>
    </ligand>
</feature>
<dbReference type="AlphaFoldDB" id="G0GA51"/>
<dbReference type="Pfam" id="PF00872">
    <property type="entry name" value="Transposase_mut"/>
    <property type="match status" value="1"/>
</dbReference>
<feature type="binding site" evidence="11">
    <location>
        <position position="550"/>
    </location>
    <ligand>
        <name>carbamoyl phosphate</name>
        <dbReference type="ChEBI" id="CHEBI:58228"/>
    </ligand>
</feature>
<dbReference type="GO" id="GO:0019240">
    <property type="term" value="P:citrulline biosynthetic process"/>
    <property type="evidence" value="ECO:0007669"/>
    <property type="project" value="TreeGrafter"/>
</dbReference>
<keyword evidence="5" id="KW-0056">Arginine metabolism</keyword>
<evidence type="ECO:0000313" key="15">
    <source>
        <dbReference type="Proteomes" id="UP000007254"/>
    </source>
</evidence>
<sequence>MKHGNTRTLIETQYTLSDLMKQVEDQLREEVRHTYKTYLEHLLETLREEAVGRPRYARGEAEKAPYYRYGYRKWKSVQTPWGPIEDVRVPRIRTGGGKEVKLVAYEQRLVALAEQLLLGYVGGMSARTWAILLRELGIGEAHPQTLLRLIKRLREEKEQWRRRSLRGVKALVLDGVWAKRRGRGQKKLVVLSAVGVKEDGSHELLDWVVAEQEDQASYERLLTRLYERGLHEVELVVADEAEGIRQAVETVYPEAKKQVCLWHLQGTLEQKLLQDMGERKGKNADLQKERRAFRAEYWKLFEAGGKEDAARALEAFVKKWAAKAPRMTASLLWRKDRLFSYLELPYEWKEKVRTSNLAENMFRHMRSFLRRYPGYMSRAHADEVVGLYVVGMQVIQEVGRRTPTGSSSISTLLLDSAGVHPLLAFLGKTGLLLWVSFSGMRREPMGVNLAGRSFLSLFDFTAEEIRYLLRLSHELKGLRRAGVRRRLLEGRHVVLIFEKTSTRTRCAFEVAAADEGAHVTFLTNSQLGKKESLEDTARVLGRFYDGIGFRGYAQETVEALARYSGVPVWNGLTDECHPTQALADVMTIEEYVRKPLSQVKLVFVGDARNNVARSLLVISAKLGMHFVAVCPPALSPDAEFLARAEEVARGTGARIEITDDLDGVEGADALYTDVWVSMGEEEKLEERIRLLEPYRVDMALIARTGNPEVLFLHCLPSFHDTNTEMGRLVYERFGIKEMEVSDEVFRSRHSVVFEEAENRLHTIKAVMLATLGAV</sequence>
<evidence type="ECO:0000256" key="7">
    <source>
        <dbReference type="ARBA" id="ARBA00022679"/>
    </source>
</evidence>
<feature type="domain" description="Aspartate/ornithine carbamoyltransferase Asp/Orn-binding" evidence="12">
    <location>
        <begin position="598"/>
        <end position="769"/>
    </location>
</feature>